<dbReference type="InterPro" id="IPR045601">
    <property type="entry name" value="DUF6455"/>
</dbReference>
<dbReference type="OrthoDB" id="7961152at2"/>
<evidence type="ECO:0000313" key="3">
    <source>
        <dbReference type="Proteomes" id="UP000295050"/>
    </source>
</evidence>
<proteinExistence type="predicted"/>
<dbReference type="AlphaFoldDB" id="A0A4R2RI58"/>
<dbReference type="Proteomes" id="UP000295050">
    <property type="component" value="Unassembled WGS sequence"/>
</dbReference>
<organism evidence="2 3">
    <name type="scientific">Rhodovulum bhavnagarense</name>
    <dbReference type="NCBI Taxonomy" id="992286"/>
    <lineage>
        <taxon>Bacteria</taxon>
        <taxon>Pseudomonadati</taxon>
        <taxon>Pseudomonadota</taxon>
        <taxon>Alphaproteobacteria</taxon>
        <taxon>Rhodobacterales</taxon>
        <taxon>Paracoccaceae</taxon>
        <taxon>Rhodovulum</taxon>
    </lineage>
</organism>
<evidence type="ECO:0000313" key="2">
    <source>
        <dbReference type="EMBL" id="TCP62368.1"/>
    </source>
</evidence>
<keyword evidence="3" id="KW-1185">Reference proteome</keyword>
<accession>A0A4R2RI58</accession>
<sequence length="90" mass="10030">MSGRNRYDEHASLVEQMAEVLGVDLTEETMAGRWTPEDMQATVNRCLGCTDPDHCKGWLQGNRPGESDTTPGYCRNKELLEAMRARLASA</sequence>
<feature type="domain" description="DUF6455" evidence="1">
    <location>
        <begin position="1"/>
        <end position="85"/>
    </location>
</feature>
<name>A0A4R2RI58_9RHOB</name>
<evidence type="ECO:0000259" key="1">
    <source>
        <dbReference type="Pfam" id="PF20056"/>
    </source>
</evidence>
<dbReference type="EMBL" id="SLXU01000002">
    <property type="protein sequence ID" value="TCP62368.1"/>
    <property type="molecule type" value="Genomic_DNA"/>
</dbReference>
<comment type="caution">
    <text evidence="2">The sequence shown here is derived from an EMBL/GenBank/DDBJ whole genome shotgun (WGS) entry which is preliminary data.</text>
</comment>
<dbReference type="Pfam" id="PF20056">
    <property type="entry name" value="DUF6455"/>
    <property type="match status" value="1"/>
</dbReference>
<protein>
    <recommendedName>
        <fullName evidence="1">DUF6455 domain-containing protein</fullName>
    </recommendedName>
</protein>
<dbReference type="RefSeq" id="WP_132950623.1">
    <property type="nucleotide sequence ID" value="NZ_SLXU01000002.1"/>
</dbReference>
<reference evidence="2 3" key="1">
    <citation type="submission" date="2019-03" db="EMBL/GenBank/DDBJ databases">
        <title>Genomic Encyclopedia of Type Strains, Phase IV (KMG-IV): sequencing the most valuable type-strain genomes for metagenomic binning, comparative biology and taxonomic classification.</title>
        <authorList>
            <person name="Goeker M."/>
        </authorList>
    </citation>
    <scope>NUCLEOTIDE SEQUENCE [LARGE SCALE GENOMIC DNA]</scope>
    <source>
        <strain evidence="2 3">DSM 24766</strain>
    </source>
</reference>
<gene>
    <name evidence="2" type="ORF">EV663_102213</name>
</gene>